<organism evidence="1 2">
    <name type="scientific">Nocardioides plantarum</name>
    <dbReference type="NCBI Taxonomy" id="29299"/>
    <lineage>
        <taxon>Bacteria</taxon>
        <taxon>Bacillati</taxon>
        <taxon>Actinomycetota</taxon>
        <taxon>Actinomycetes</taxon>
        <taxon>Propionibacteriales</taxon>
        <taxon>Nocardioidaceae</taxon>
        <taxon>Nocardioides</taxon>
    </lineage>
</organism>
<protein>
    <submittedName>
        <fullName evidence="1">Acyl-CoA dehydrogenase</fullName>
    </submittedName>
</protein>
<sequence length="357" mass="36444">MADPVAAPVLLSSGRPASDRLPGVAAAAHDLIGADVRAAVAWGAELGAWVPDPGSGRTLLRWEVLASVAAQDLTVARAVEPHLDAIAILHEHGDPTPTGSTWGVYAAEGPPPRLEAVGATHSTDGGWVLSGRKPWCSLAGVVSHALVTAWVEPTRRGLFAVDLRAPGIVVEDGVWAPRGLTAITSTALLVDDVPARAVGGPGWYLERPGFAWGGIGVAAVWYGGAVGVARRLLGAAQRREPDQVGLMHLGVVDTALTSARAVLREAAAVVGAGDVTGAAAALLAGRVRNVVAAAAETVLTEVGHALGPAPLSQESDHAARVADLTLYLRQHHATRDAAASGRLVVQALGDGTGVLPW</sequence>
<gene>
    <name evidence="1" type="ORF">ACFFRI_15955</name>
</gene>
<name>A0ABV5KCS4_9ACTN</name>
<proteinExistence type="predicted"/>
<reference evidence="1 2" key="1">
    <citation type="submission" date="2024-09" db="EMBL/GenBank/DDBJ databases">
        <authorList>
            <person name="Sun Q."/>
            <person name="Mori K."/>
        </authorList>
    </citation>
    <scope>NUCLEOTIDE SEQUENCE [LARGE SCALE GENOMIC DNA]</scope>
    <source>
        <strain evidence="1 2">JCM 9626</strain>
    </source>
</reference>
<evidence type="ECO:0000313" key="2">
    <source>
        <dbReference type="Proteomes" id="UP001589750"/>
    </source>
</evidence>
<dbReference type="EMBL" id="JBHMDG010000022">
    <property type="protein sequence ID" value="MFB9314551.1"/>
    <property type="molecule type" value="Genomic_DNA"/>
</dbReference>
<accession>A0ABV5KCS4</accession>
<keyword evidence="2" id="KW-1185">Reference proteome</keyword>
<dbReference type="InterPro" id="IPR046373">
    <property type="entry name" value="Acyl-CoA_Oxase/DH_mid-dom_sf"/>
</dbReference>
<dbReference type="Proteomes" id="UP001589750">
    <property type="component" value="Unassembled WGS sequence"/>
</dbReference>
<evidence type="ECO:0000313" key="1">
    <source>
        <dbReference type="EMBL" id="MFB9314551.1"/>
    </source>
</evidence>
<dbReference type="RefSeq" id="WP_379142083.1">
    <property type="nucleotide sequence ID" value="NZ_JBHMDG010000022.1"/>
</dbReference>
<dbReference type="Gene3D" id="2.40.110.10">
    <property type="entry name" value="Butyryl-CoA Dehydrogenase, subunit A, domain 2"/>
    <property type="match status" value="1"/>
</dbReference>
<dbReference type="SUPFAM" id="SSF56645">
    <property type="entry name" value="Acyl-CoA dehydrogenase NM domain-like"/>
    <property type="match status" value="1"/>
</dbReference>
<comment type="caution">
    <text evidence="1">The sequence shown here is derived from an EMBL/GenBank/DDBJ whole genome shotgun (WGS) entry which is preliminary data.</text>
</comment>
<dbReference type="InterPro" id="IPR009100">
    <property type="entry name" value="AcylCoA_DH/oxidase_NM_dom_sf"/>
</dbReference>